<organism evidence="2 3">
    <name type="scientific">Paeniclostridium hominis</name>
    <dbReference type="NCBI Taxonomy" id="2764329"/>
    <lineage>
        <taxon>Bacteria</taxon>
        <taxon>Bacillati</taxon>
        <taxon>Bacillota</taxon>
        <taxon>Clostridia</taxon>
        <taxon>Peptostreptococcales</taxon>
        <taxon>Peptostreptococcaceae</taxon>
        <taxon>Paeniclostridium</taxon>
    </lineage>
</organism>
<dbReference type="Gene3D" id="3.30.65.10">
    <property type="entry name" value="Bacterial Topoisomerase I, domain 1"/>
    <property type="match status" value="1"/>
</dbReference>
<keyword evidence="3" id="KW-1185">Reference proteome</keyword>
<protein>
    <submittedName>
        <fullName evidence="2">Topoisomerase DNA-binding C4 zinc finger domain-containing protein</fullName>
    </submittedName>
</protein>
<dbReference type="RefSeq" id="WP_187005943.1">
    <property type="nucleotide sequence ID" value="NZ_JACRWD010000001.1"/>
</dbReference>
<feature type="domain" description="DNA topoisomerase type IA zn finger" evidence="1">
    <location>
        <begin position="2"/>
        <end position="25"/>
    </location>
</feature>
<dbReference type="GO" id="GO:0003677">
    <property type="term" value="F:DNA binding"/>
    <property type="evidence" value="ECO:0007669"/>
    <property type="project" value="UniProtKB-KW"/>
</dbReference>
<name>A0ABR7K1B0_9FIRM</name>
<dbReference type="Pfam" id="PF01396">
    <property type="entry name" value="Zn_ribbon_Top1"/>
    <property type="match status" value="1"/>
</dbReference>
<comment type="caution">
    <text evidence="2">The sequence shown here is derived from an EMBL/GenBank/DDBJ whole genome shotgun (WGS) entry which is preliminary data.</text>
</comment>
<sequence>MERKGQYGDFLGCSNYPKYKYTRKL</sequence>
<gene>
    <name evidence="2" type="ORF">H8891_02580</name>
</gene>
<proteinExistence type="predicted"/>
<keyword evidence="2" id="KW-0238">DNA-binding</keyword>
<dbReference type="EMBL" id="JACRWD010000001">
    <property type="protein sequence ID" value="MBC6002674.1"/>
    <property type="molecule type" value="Genomic_DNA"/>
</dbReference>
<accession>A0ABR7K1B0</accession>
<evidence type="ECO:0000313" key="3">
    <source>
        <dbReference type="Proteomes" id="UP000611796"/>
    </source>
</evidence>
<reference evidence="2 3" key="1">
    <citation type="submission" date="2020-08" db="EMBL/GenBank/DDBJ databases">
        <authorList>
            <person name="Liu C."/>
            <person name="Sun Q."/>
        </authorList>
    </citation>
    <scope>NUCLEOTIDE SEQUENCE [LARGE SCALE GENOMIC DNA]</scope>
    <source>
        <strain evidence="2 3">NSJ-45</strain>
    </source>
</reference>
<evidence type="ECO:0000259" key="1">
    <source>
        <dbReference type="Pfam" id="PF01396"/>
    </source>
</evidence>
<dbReference type="SUPFAM" id="SSF57783">
    <property type="entry name" value="Zinc beta-ribbon"/>
    <property type="match status" value="1"/>
</dbReference>
<dbReference type="InterPro" id="IPR013498">
    <property type="entry name" value="Topo_IA_Znf"/>
</dbReference>
<evidence type="ECO:0000313" key="2">
    <source>
        <dbReference type="EMBL" id="MBC6002674.1"/>
    </source>
</evidence>
<dbReference type="Proteomes" id="UP000611796">
    <property type="component" value="Unassembled WGS sequence"/>
</dbReference>